<dbReference type="PROSITE" id="PS51475">
    <property type="entry name" value="PROTEASOME_ALPHA_2"/>
    <property type="match status" value="1"/>
</dbReference>
<dbReference type="Gene3D" id="3.60.20.10">
    <property type="entry name" value="Glutamine Phosphoribosylpyrophosphate, subunit 1, domain 1"/>
    <property type="match status" value="1"/>
</dbReference>
<feature type="domain" description="Proteasome alpha-type subunits" evidence="3">
    <location>
        <begin position="9"/>
        <end position="31"/>
    </location>
</feature>
<accession>A0A0C2N1E0</accession>
<dbReference type="GO" id="GO:0019773">
    <property type="term" value="C:proteasome core complex, alpha-subunit complex"/>
    <property type="evidence" value="ECO:0007669"/>
    <property type="project" value="UniProtKB-UniRule"/>
</dbReference>
<gene>
    <name evidence="4" type="ORF">RF11_01613</name>
</gene>
<dbReference type="InterPro" id="IPR029055">
    <property type="entry name" value="Ntn_hydrolases_N"/>
</dbReference>
<dbReference type="InterPro" id="IPR001353">
    <property type="entry name" value="Proteasome_sua/b"/>
</dbReference>
<dbReference type="GO" id="GO:0006511">
    <property type="term" value="P:ubiquitin-dependent protein catabolic process"/>
    <property type="evidence" value="ECO:0007669"/>
    <property type="project" value="InterPro"/>
</dbReference>
<dbReference type="Pfam" id="PF10584">
    <property type="entry name" value="Proteasome_A_N"/>
    <property type="match status" value="1"/>
</dbReference>
<dbReference type="AlphaFoldDB" id="A0A0C2N1E0"/>
<dbReference type="InterPro" id="IPR050115">
    <property type="entry name" value="Proteasome_alpha"/>
</dbReference>
<dbReference type="SUPFAM" id="SSF56235">
    <property type="entry name" value="N-terminal nucleophile aminohydrolases (Ntn hydrolases)"/>
    <property type="match status" value="1"/>
</dbReference>
<evidence type="ECO:0000256" key="2">
    <source>
        <dbReference type="PROSITE-ProRule" id="PRU00808"/>
    </source>
</evidence>
<evidence type="ECO:0000259" key="3">
    <source>
        <dbReference type="SMART" id="SM00948"/>
    </source>
</evidence>
<dbReference type="EMBL" id="JWZT01002159">
    <property type="protein sequence ID" value="KII70160.1"/>
    <property type="molecule type" value="Genomic_DNA"/>
</dbReference>
<comment type="similarity">
    <text evidence="2">Belongs to the peptidase T1A family.</text>
</comment>
<dbReference type="OrthoDB" id="5835702at2759"/>
<dbReference type="InterPro" id="IPR000426">
    <property type="entry name" value="Proteasome_asu_N"/>
</dbReference>
<keyword evidence="1 2" id="KW-0647">Proteasome</keyword>
<dbReference type="InterPro" id="IPR023332">
    <property type="entry name" value="Proteasome_alpha-type"/>
</dbReference>
<evidence type="ECO:0000313" key="5">
    <source>
        <dbReference type="Proteomes" id="UP000031668"/>
    </source>
</evidence>
<comment type="caution">
    <text evidence="4">The sequence shown here is derived from an EMBL/GenBank/DDBJ whole genome shotgun (WGS) entry which is preliminary data.</text>
</comment>
<name>A0A0C2N1E0_THEKT</name>
<keyword evidence="5" id="KW-1185">Reference proteome</keyword>
<evidence type="ECO:0000313" key="4">
    <source>
        <dbReference type="EMBL" id="KII70160.1"/>
    </source>
</evidence>
<reference evidence="4 5" key="1">
    <citation type="journal article" date="2014" name="Genome Biol. Evol.">
        <title>The genome of the myxosporean Thelohanellus kitauei shows adaptations to nutrient acquisition within its fish host.</title>
        <authorList>
            <person name="Yang Y."/>
            <person name="Xiong J."/>
            <person name="Zhou Z."/>
            <person name="Huo F."/>
            <person name="Miao W."/>
            <person name="Ran C."/>
            <person name="Liu Y."/>
            <person name="Zhang J."/>
            <person name="Feng J."/>
            <person name="Wang M."/>
            <person name="Wang M."/>
            <person name="Wang L."/>
            <person name="Yao B."/>
        </authorList>
    </citation>
    <scope>NUCLEOTIDE SEQUENCE [LARGE SCALE GENOMIC DNA]</scope>
    <source>
        <strain evidence="4">Wuqing</strain>
    </source>
</reference>
<protein>
    <submittedName>
        <fullName evidence="4">Proteasome subunit alpha type-6</fullName>
    </submittedName>
</protein>
<dbReference type="Proteomes" id="UP000031668">
    <property type="component" value="Unassembled WGS sequence"/>
</dbReference>
<dbReference type="OMA" id="YGYDMPV"/>
<dbReference type="Pfam" id="PF00227">
    <property type="entry name" value="Proteasome"/>
    <property type="match status" value="1"/>
</dbReference>
<organism evidence="4 5">
    <name type="scientific">Thelohanellus kitauei</name>
    <name type="common">Myxosporean</name>
    <dbReference type="NCBI Taxonomy" id="669202"/>
    <lineage>
        <taxon>Eukaryota</taxon>
        <taxon>Metazoa</taxon>
        <taxon>Cnidaria</taxon>
        <taxon>Myxozoa</taxon>
        <taxon>Myxosporea</taxon>
        <taxon>Bivalvulida</taxon>
        <taxon>Platysporina</taxon>
        <taxon>Myxobolidae</taxon>
        <taxon>Thelohanellus</taxon>
    </lineage>
</organism>
<evidence type="ECO:0000256" key="1">
    <source>
        <dbReference type="ARBA" id="ARBA00022942"/>
    </source>
</evidence>
<dbReference type="PANTHER" id="PTHR11599">
    <property type="entry name" value="PROTEASOME SUBUNIT ALPHA/BETA"/>
    <property type="match status" value="1"/>
</dbReference>
<dbReference type="SMART" id="SM00948">
    <property type="entry name" value="Proteasome_A_N"/>
    <property type="match status" value="1"/>
</dbReference>
<sequence length="228" mass="24935">MSRSTSAGFDRMITVFSPEGRLYQIEYAFKPIVNSNVTAVAVKGLDSAVIACQKKVQDKLLDPSMVTNMSNFNDRVGGCFIGLKADFLSLATRCKYEAQVYEHDYGVQMPCDILSNRIGSLNQVHTQVAGQRPLGCCIIMIGIDDECGAMLYKVDPSGLSVPFRAISVGAKQSEANALLERKLKKHPPLTKKEVVELALTVLLQAIGADLRSTDLEVAEVSFQDPLFK</sequence>
<proteinExistence type="inferred from homology"/>